<accession>A0ACB6QGB5</accession>
<dbReference type="EMBL" id="MU003531">
    <property type="protein sequence ID" value="KAF2465157.1"/>
    <property type="molecule type" value="Genomic_DNA"/>
</dbReference>
<sequence length="137" mass="16429">AMLIQASKHEVKLTSDNPEERLELIDGGYLGSLGVYHELHCLRRIYWNFHEETYYPNMTESQREYQREHSRHCIEAIRRSLMCTANTALYTFEWDEKNSHSKQVLVSKAKRKCVKWEPLHKWASERSVGLYPQFWRP</sequence>
<proteinExistence type="predicted"/>
<reference evidence="1" key="1">
    <citation type="journal article" date="2020" name="Stud. Mycol.">
        <title>101 Dothideomycetes genomes: a test case for predicting lifestyles and emergence of pathogens.</title>
        <authorList>
            <person name="Haridas S."/>
            <person name="Albert R."/>
            <person name="Binder M."/>
            <person name="Bloem J."/>
            <person name="Labutti K."/>
            <person name="Salamov A."/>
            <person name="Andreopoulos B."/>
            <person name="Baker S."/>
            <person name="Barry K."/>
            <person name="Bills G."/>
            <person name="Bluhm B."/>
            <person name="Cannon C."/>
            <person name="Castanera R."/>
            <person name="Culley D."/>
            <person name="Daum C."/>
            <person name="Ezra D."/>
            <person name="Gonzalez J."/>
            <person name="Henrissat B."/>
            <person name="Kuo A."/>
            <person name="Liang C."/>
            <person name="Lipzen A."/>
            <person name="Lutzoni F."/>
            <person name="Magnuson J."/>
            <person name="Mondo S."/>
            <person name="Nolan M."/>
            <person name="Ohm R."/>
            <person name="Pangilinan J."/>
            <person name="Park H.-J."/>
            <person name="Ramirez L."/>
            <person name="Alfaro M."/>
            <person name="Sun H."/>
            <person name="Tritt A."/>
            <person name="Yoshinaga Y."/>
            <person name="Zwiers L.-H."/>
            <person name="Turgeon B."/>
            <person name="Goodwin S."/>
            <person name="Spatafora J."/>
            <person name="Crous P."/>
            <person name="Grigoriev I."/>
        </authorList>
    </citation>
    <scope>NUCLEOTIDE SEQUENCE</scope>
    <source>
        <strain evidence="1">ATCC 200398</strain>
    </source>
</reference>
<protein>
    <submittedName>
        <fullName evidence="1">Uncharacterized protein</fullName>
    </submittedName>
</protein>
<organism evidence="1 2">
    <name type="scientific">Lindgomyces ingoldianus</name>
    <dbReference type="NCBI Taxonomy" id="673940"/>
    <lineage>
        <taxon>Eukaryota</taxon>
        <taxon>Fungi</taxon>
        <taxon>Dikarya</taxon>
        <taxon>Ascomycota</taxon>
        <taxon>Pezizomycotina</taxon>
        <taxon>Dothideomycetes</taxon>
        <taxon>Pleosporomycetidae</taxon>
        <taxon>Pleosporales</taxon>
        <taxon>Lindgomycetaceae</taxon>
        <taxon>Lindgomyces</taxon>
    </lineage>
</organism>
<name>A0ACB6QGB5_9PLEO</name>
<keyword evidence="2" id="KW-1185">Reference proteome</keyword>
<feature type="non-terminal residue" evidence="1">
    <location>
        <position position="137"/>
    </location>
</feature>
<gene>
    <name evidence="1" type="ORF">BDR25DRAFT_181322</name>
</gene>
<evidence type="ECO:0000313" key="2">
    <source>
        <dbReference type="Proteomes" id="UP000799755"/>
    </source>
</evidence>
<feature type="non-terminal residue" evidence="1">
    <location>
        <position position="1"/>
    </location>
</feature>
<comment type="caution">
    <text evidence="1">The sequence shown here is derived from an EMBL/GenBank/DDBJ whole genome shotgun (WGS) entry which is preliminary data.</text>
</comment>
<dbReference type="Proteomes" id="UP000799755">
    <property type="component" value="Unassembled WGS sequence"/>
</dbReference>
<evidence type="ECO:0000313" key="1">
    <source>
        <dbReference type="EMBL" id="KAF2465157.1"/>
    </source>
</evidence>